<keyword evidence="3" id="KW-1185">Reference proteome</keyword>
<dbReference type="STRING" id="35752.SAMN05421541_108291"/>
<dbReference type="InterPro" id="IPR011990">
    <property type="entry name" value="TPR-like_helical_dom_sf"/>
</dbReference>
<evidence type="ECO:0000313" key="2">
    <source>
        <dbReference type="EMBL" id="SFF30317.1"/>
    </source>
</evidence>
<gene>
    <name evidence="2" type="ORF">SAMN05421541_108291</name>
</gene>
<organism evidence="2 3">
    <name type="scientific">Actinoplanes philippinensis</name>
    <dbReference type="NCBI Taxonomy" id="35752"/>
    <lineage>
        <taxon>Bacteria</taxon>
        <taxon>Bacillati</taxon>
        <taxon>Actinomycetota</taxon>
        <taxon>Actinomycetes</taxon>
        <taxon>Micromonosporales</taxon>
        <taxon>Micromonosporaceae</taxon>
        <taxon>Actinoplanes</taxon>
    </lineage>
</organism>
<evidence type="ECO:0000313" key="3">
    <source>
        <dbReference type="Proteomes" id="UP000199645"/>
    </source>
</evidence>
<evidence type="ECO:0000259" key="1">
    <source>
        <dbReference type="Pfam" id="PF00561"/>
    </source>
</evidence>
<sequence length="521" mass="56130">MTGTCFVTVGGTRLAYHVAGDGPVMIVHPGGPGVEYSYLRVPQLEETFTMVYVEPAGTGASDPLPEHATYADTYADLLHGLVEHLGVPAVHLLGHSHGGVVAQRYALRHPDRVAGLVLYSSTPVTDAAFWAEGTRQGAAYPRRHPEIPEAAAAAAALEEPPTEQTEAAKSAWMSAVLPVYFADFWGRRAEFEPLRAGIRSWPVDVDSTAVDFRPRLPEITAPTLVVTGRHDFICGPGWAAMLHDGIAGSRLVILPDSGHFGHLEEPEAFAAAVRELRDESFRAGVRGAFRRGDTAEARRLAEEELRRDGEPAGRVEALYALARLALRDGDLPAAERLASAALDIAVETGDRALQERPRHVLAAVARLAGDLDLARERYLASIELNDELNRPEVVNSEFYNLAFVELRRGDVDLARELFAEVGQRVFANGWRSFVPYLGIAAAALAAADGDHTRAARMIGFTDSAYATIGQVPDPDDAVELSRARDAAVAALGEDRFAFAYADGAVLEPGAAFGLDWSDART</sequence>
<dbReference type="Gene3D" id="1.25.40.10">
    <property type="entry name" value="Tetratricopeptide repeat domain"/>
    <property type="match status" value="1"/>
</dbReference>
<dbReference type="InterPro" id="IPR000639">
    <property type="entry name" value="Epox_hydrolase-like"/>
</dbReference>
<dbReference type="PRINTS" id="PR00111">
    <property type="entry name" value="ABHYDROLASE"/>
</dbReference>
<dbReference type="SUPFAM" id="SSF53474">
    <property type="entry name" value="alpha/beta-Hydrolases"/>
    <property type="match status" value="1"/>
</dbReference>
<dbReference type="InterPro" id="IPR000073">
    <property type="entry name" value="AB_hydrolase_1"/>
</dbReference>
<name>A0A1I2HNB0_9ACTN</name>
<dbReference type="InterPro" id="IPR050266">
    <property type="entry name" value="AB_hydrolase_sf"/>
</dbReference>
<dbReference type="Proteomes" id="UP000199645">
    <property type="component" value="Unassembled WGS sequence"/>
</dbReference>
<dbReference type="SUPFAM" id="SSF48452">
    <property type="entry name" value="TPR-like"/>
    <property type="match status" value="1"/>
</dbReference>
<protein>
    <submittedName>
        <fullName evidence="2">Pimeloyl-ACP methyl ester carboxylesterase</fullName>
    </submittedName>
</protein>
<dbReference type="PRINTS" id="PR00412">
    <property type="entry name" value="EPOXHYDRLASE"/>
</dbReference>
<dbReference type="Gene3D" id="3.40.50.1820">
    <property type="entry name" value="alpha/beta hydrolase"/>
    <property type="match status" value="1"/>
</dbReference>
<dbReference type="GO" id="GO:0016020">
    <property type="term" value="C:membrane"/>
    <property type="evidence" value="ECO:0007669"/>
    <property type="project" value="TreeGrafter"/>
</dbReference>
<dbReference type="RefSeq" id="WP_239143170.1">
    <property type="nucleotide sequence ID" value="NZ_BOMT01000001.1"/>
</dbReference>
<feature type="domain" description="AB hydrolase-1" evidence="1">
    <location>
        <begin position="23"/>
        <end position="266"/>
    </location>
</feature>
<dbReference type="Pfam" id="PF00561">
    <property type="entry name" value="Abhydrolase_1"/>
    <property type="match status" value="1"/>
</dbReference>
<reference evidence="2 3" key="1">
    <citation type="submission" date="2016-10" db="EMBL/GenBank/DDBJ databases">
        <authorList>
            <person name="de Groot N.N."/>
        </authorList>
    </citation>
    <scope>NUCLEOTIDE SEQUENCE [LARGE SCALE GENOMIC DNA]</scope>
    <source>
        <strain evidence="2 3">DSM 43019</strain>
    </source>
</reference>
<dbReference type="EMBL" id="FONV01000008">
    <property type="protein sequence ID" value="SFF30317.1"/>
    <property type="molecule type" value="Genomic_DNA"/>
</dbReference>
<dbReference type="GO" id="GO:0003824">
    <property type="term" value="F:catalytic activity"/>
    <property type="evidence" value="ECO:0007669"/>
    <property type="project" value="InterPro"/>
</dbReference>
<proteinExistence type="predicted"/>
<dbReference type="AlphaFoldDB" id="A0A1I2HNB0"/>
<dbReference type="PANTHER" id="PTHR43798">
    <property type="entry name" value="MONOACYLGLYCEROL LIPASE"/>
    <property type="match status" value="1"/>
</dbReference>
<dbReference type="InterPro" id="IPR029058">
    <property type="entry name" value="AB_hydrolase_fold"/>
</dbReference>
<dbReference type="PANTHER" id="PTHR43798:SF33">
    <property type="entry name" value="HYDROLASE, PUTATIVE (AFU_ORTHOLOGUE AFUA_2G14860)-RELATED"/>
    <property type="match status" value="1"/>
</dbReference>
<accession>A0A1I2HNB0</accession>